<dbReference type="Proteomes" id="UP000028488">
    <property type="component" value="Plasmid pPDG4"/>
</dbReference>
<evidence type="ECO:0000313" key="2">
    <source>
        <dbReference type="Proteomes" id="UP000028488"/>
    </source>
</evidence>
<protein>
    <recommendedName>
        <fullName evidence="3">Rv3651-like N-terminal domain-containing protein</fullName>
    </recommendedName>
</protein>
<organism evidence="1 2">
    <name type="scientific">Rhodococcus opacus</name>
    <name type="common">Nocardia opaca</name>
    <dbReference type="NCBI Taxonomy" id="37919"/>
    <lineage>
        <taxon>Bacteria</taxon>
        <taxon>Bacillati</taxon>
        <taxon>Actinomycetota</taxon>
        <taxon>Actinomycetes</taxon>
        <taxon>Mycobacteriales</taxon>
        <taxon>Nocardiaceae</taxon>
        <taxon>Rhodococcus</taxon>
    </lineage>
</organism>
<keyword evidence="1" id="KW-0614">Plasmid</keyword>
<proteinExistence type="predicted"/>
<evidence type="ECO:0008006" key="3">
    <source>
        <dbReference type="Google" id="ProtNLM"/>
    </source>
</evidence>
<gene>
    <name evidence="1" type="ORF">EP51_46095</name>
</gene>
<evidence type="ECO:0000313" key="1">
    <source>
        <dbReference type="EMBL" id="AII11376.1"/>
    </source>
</evidence>
<name>A0A076F055_RHOOP</name>
<reference evidence="1 2" key="1">
    <citation type="submission" date="2014-07" db="EMBL/GenBank/DDBJ databases">
        <title>Genome Sequence of Rhodococcus opacus Strain R7, a Biodegrader of Mono- and Polycyclic Aromatic Hydrocarbons.</title>
        <authorList>
            <person name="Di Gennaro P."/>
            <person name="Zampolli J."/>
            <person name="Presti I."/>
            <person name="Cappelletti M."/>
            <person name="D'Ursi P."/>
            <person name="Orro A."/>
            <person name="Mezzelani A."/>
            <person name="Milanesi L."/>
        </authorList>
    </citation>
    <scope>NUCLEOTIDE SEQUENCE [LARGE SCALE GENOMIC DNA]</scope>
    <source>
        <strain evidence="1 2">R7</strain>
        <plasmid evidence="1">pPDG4</plasmid>
    </source>
</reference>
<geneLocation type="plasmid" evidence="1 2">
    <name>pPDG4</name>
</geneLocation>
<sequence>MWLAVDIIGTRHTGEVFIHSAAGERVARRLKRCASELGFDRAGEAVVRAVVEATLDGRSIPAVEGLNVETHQIDAADGTPVGLILWVGSRKPDPRPTYNAWVLDMTAKTTRTSGDDPGMIGDGRQAGEERHVQHLFTWLNPEDAFSMVGGYYDALTGDDGDLIQSYWSLRPGGEEYVHMWSSCRLRVTNEGNQRHLYGLTLKIEHRELEANISSLIRFSNATLLLVEARDKIPLTTIGRLAPLGEDRITQVMEQVNLDELTRTDGQTPSDQKLEINGERFIASTFALHSAREKHGDPVAIILLVEEDAVPAPV</sequence>
<dbReference type="EMBL" id="CP008951">
    <property type="protein sequence ID" value="AII11376.1"/>
    <property type="molecule type" value="Genomic_DNA"/>
</dbReference>
<dbReference type="AlphaFoldDB" id="A0A076F055"/>
<accession>A0A076F055</accession>